<keyword evidence="5" id="KW-0804">Transcription</keyword>
<evidence type="ECO:0000313" key="9">
    <source>
        <dbReference type="EnsemblMetazoa" id="AFUN011970-PA"/>
    </source>
</evidence>
<comment type="function">
    <text evidence="6">Involved in transvection phenomena (= synapsis-dependent gene expression), where the synaptic pairing of chromosomes carrying genes with which zeste interacts influences the expression of these genes. Zeste binds to DNA and stimulates transcription from a nearby promoter.</text>
</comment>
<evidence type="ECO:0000256" key="5">
    <source>
        <dbReference type="ARBA" id="ARBA00023163"/>
    </source>
</evidence>
<evidence type="ECO:0000256" key="7">
    <source>
        <dbReference type="SAM" id="MobiDB-lite"/>
    </source>
</evidence>
<dbReference type="PANTHER" id="PTHR23098:SF16">
    <property type="entry name" value="REGULATORY PROTEIN ZESTE"/>
    <property type="match status" value="1"/>
</dbReference>
<dbReference type="VEuPathDB" id="VectorBase:AFUN011970"/>
<feature type="region of interest" description="Disordered" evidence="7">
    <location>
        <begin position="129"/>
        <end position="153"/>
    </location>
</feature>
<evidence type="ECO:0000256" key="3">
    <source>
        <dbReference type="ARBA" id="ARBA00023015"/>
    </source>
</evidence>
<dbReference type="GO" id="GO:0005634">
    <property type="term" value="C:nucleus"/>
    <property type="evidence" value="ECO:0007669"/>
    <property type="project" value="TreeGrafter"/>
</dbReference>
<organism evidence="9">
    <name type="scientific">Anopheles funestus</name>
    <name type="common">African malaria mosquito</name>
    <dbReference type="NCBI Taxonomy" id="62324"/>
    <lineage>
        <taxon>Eukaryota</taxon>
        <taxon>Metazoa</taxon>
        <taxon>Ecdysozoa</taxon>
        <taxon>Arthropoda</taxon>
        <taxon>Hexapoda</taxon>
        <taxon>Insecta</taxon>
        <taxon>Pterygota</taxon>
        <taxon>Neoptera</taxon>
        <taxon>Endopterygota</taxon>
        <taxon>Diptera</taxon>
        <taxon>Nematocera</taxon>
        <taxon>Culicoidea</taxon>
        <taxon>Culicidae</taxon>
        <taxon>Anophelinae</taxon>
        <taxon>Anopheles</taxon>
    </lineage>
</organism>
<dbReference type="Pfam" id="PF13873">
    <property type="entry name" value="Myb_DNA-bind_5"/>
    <property type="match status" value="1"/>
</dbReference>
<sequence length="207" mass="23139">DKRKTTTKQQFEVLALLIEKNSGIAGDRDKGTNKFWQEVTTTLNELGPPTKDALGWKKVWADYKAALKKKLAHNKNEYRSTGGGPCSMRSFNALEQKIIEVLDLQRSIVGTPNVPALGVVLPEENQSMIGSQPATGLQNESTEPEEQGESQITKQVVAEVETRPGPSQVIPNERRGKKRTVAEQHLLELRKFNAIQQRLLLLKTEKQ</sequence>
<protein>
    <recommendedName>
        <fullName evidence="2">Regulatory protein zeste</fullName>
    </recommendedName>
</protein>
<dbReference type="EnsemblMetazoa" id="AFUN011970-RA">
    <property type="protein sequence ID" value="AFUN011970-PA"/>
    <property type="gene ID" value="AFUN011970"/>
</dbReference>
<proteinExistence type="predicted"/>
<name>A0A182S087_ANOFN</name>
<keyword evidence="3" id="KW-0805">Transcription regulation</keyword>
<feature type="compositionally biased region" description="Polar residues" evidence="7">
    <location>
        <begin position="129"/>
        <end position="141"/>
    </location>
</feature>
<dbReference type="InterPro" id="IPR028002">
    <property type="entry name" value="Myb_DNA-bind_5"/>
</dbReference>
<dbReference type="STRING" id="62324.A0A182S087"/>
<evidence type="ECO:0000256" key="1">
    <source>
        <dbReference type="ARBA" id="ARBA00011764"/>
    </source>
</evidence>
<reference evidence="9" key="1">
    <citation type="submission" date="2020-05" db="UniProtKB">
        <authorList>
            <consortium name="EnsemblMetazoa"/>
        </authorList>
    </citation>
    <scope>IDENTIFICATION</scope>
    <source>
        <strain evidence="9">FUMOZ</strain>
    </source>
</reference>
<accession>A0A182S087</accession>
<evidence type="ECO:0000256" key="6">
    <source>
        <dbReference type="ARBA" id="ARBA00025466"/>
    </source>
</evidence>
<evidence type="ECO:0000256" key="4">
    <source>
        <dbReference type="ARBA" id="ARBA00023125"/>
    </source>
</evidence>
<feature type="domain" description="Myb/SANT-like DNA-binding" evidence="8">
    <location>
        <begin position="4"/>
        <end position="73"/>
    </location>
</feature>
<evidence type="ECO:0000256" key="2">
    <source>
        <dbReference type="ARBA" id="ARBA00016807"/>
    </source>
</evidence>
<feature type="region of interest" description="Disordered" evidence="7">
    <location>
        <begin position="159"/>
        <end position="178"/>
    </location>
</feature>
<keyword evidence="4" id="KW-0238">DNA-binding</keyword>
<comment type="subunit">
    <text evidence="1">Self-associates forming complexes of several hundred monomers.</text>
</comment>
<dbReference type="VEuPathDB" id="VectorBase:AFUN2_005067"/>
<dbReference type="AlphaFoldDB" id="A0A182S087"/>
<dbReference type="GO" id="GO:0003677">
    <property type="term" value="F:DNA binding"/>
    <property type="evidence" value="ECO:0007669"/>
    <property type="project" value="UniProtKB-KW"/>
</dbReference>
<dbReference type="PANTHER" id="PTHR23098">
    <property type="entry name" value="AGAP001331-PA-RELATED"/>
    <property type="match status" value="1"/>
</dbReference>
<evidence type="ECO:0000259" key="8">
    <source>
        <dbReference type="Pfam" id="PF13873"/>
    </source>
</evidence>